<dbReference type="InterPro" id="IPR011006">
    <property type="entry name" value="CheY-like_superfamily"/>
</dbReference>
<dbReference type="Gene3D" id="1.10.10.10">
    <property type="entry name" value="Winged helix-like DNA-binding domain superfamily/Winged helix DNA-binding domain"/>
    <property type="match status" value="1"/>
</dbReference>
<evidence type="ECO:0000256" key="4">
    <source>
        <dbReference type="ARBA" id="ARBA00023163"/>
    </source>
</evidence>
<proteinExistence type="predicted"/>
<dbReference type="AlphaFoldDB" id="E2S7W8"/>
<dbReference type="EMBL" id="ACLF03000001">
    <property type="protein sequence ID" value="EFQ84784.1"/>
    <property type="molecule type" value="Genomic_DNA"/>
</dbReference>
<evidence type="ECO:0000256" key="1">
    <source>
        <dbReference type="ARBA" id="ARBA00022679"/>
    </source>
</evidence>
<keyword evidence="3" id="KW-0805">Transcription regulation</keyword>
<dbReference type="RefSeq" id="WP_007076692.1">
    <property type="nucleotide sequence ID" value="NZ_CM001024.1"/>
</dbReference>
<keyword evidence="2" id="KW-0418">Kinase</keyword>
<name>E2S7W8_9ACTN</name>
<evidence type="ECO:0000313" key="6">
    <source>
        <dbReference type="EMBL" id="EFQ84784.1"/>
    </source>
</evidence>
<dbReference type="InterPro" id="IPR029016">
    <property type="entry name" value="GAF-like_dom_sf"/>
</dbReference>
<dbReference type="SUPFAM" id="SSF52172">
    <property type="entry name" value="CheY-like"/>
    <property type="match status" value="1"/>
</dbReference>
<dbReference type="SMART" id="SM01012">
    <property type="entry name" value="ANTAR"/>
    <property type="match status" value="1"/>
</dbReference>
<dbReference type="Proteomes" id="UP000003111">
    <property type="component" value="Unassembled WGS sequence"/>
</dbReference>
<dbReference type="SUPFAM" id="SSF55781">
    <property type="entry name" value="GAF domain-like"/>
    <property type="match status" value="1"/>
</dbReference>
<dbReference type="Pfam" id="PF13185">
    <property type="entry name" value="GAF_2"/>
    <property type="match status" value="1"/>
</dbReference>
<protein>
    <submittedName>
        <fullName evidence="6">ANTAR domain protein</fullName>
    </submittedName>
</protein>
<feature type="domain" description="ANTAR" evidence="5">
    <location>
        <begin position="158"/>
        <end position="219"/>
    </location>
</feature>
<comment type="caution">
    <text evidence="6">The sequence shown here is derived from an EMBL/GenBank/DDBJ whole genome shotgun (WGS) entry which is preliminary data.</text>
</comment>
<dbReference type="GO" id="GO:0016301">
    <property type="term" value="F:kinase activity"/>
    <property type="evidence" value="ECO:0007669"/>
    <property type="project" value="UniProtKB-KW"/>
</dbReference>
<dbReference type="GO" id="GO:0003723">
    <property type="term" value="F:RNA binding"/>
    <property type="evidence" value="ECO:0007669"/>
    <property type="project" value="InterPro"/>
</dbReference>
<dbReference type="InterPro" id="IPR036388">
    <property type="entry name" value="WH-like_DNA-bd_sf"/>
</dbReference>
<sequence>MSSDAIHQRLAAMAADLEQHRTPAAVIEMISGYACEMLRADDAGVLIMHSRRRFDTPASTSAVVHQAHMLQTELGEGPCLDAIEGKATYRTGDTARDPRWPRWGPAATDLGIRSALGVRLATRTRGYGSLNIYDRGLDAFSVRDSEVAEMLAAHATAALAWSDREQGLTDALESRTVIGQAQGILMQKFDIDAEAAFSFLKRISQDENLRLVAVAEAIVQQRDANARPE</sequence>
<keyword evidence="1" id="KW-0808">Transferase</keyword>
<organism evidence="6 7">
    <name type="scientific">Aeromicrobium marinum DSM 15272</name>
    <dbReference type="NCBI Taxonomy" id="585531"/>
    <lineage>
        <taxon>Bacteria</taxon>
        <taxon>Bacillati</taxon>
        <taxon>Actinomycetota</taxon>
        <taxon>Actinomycetes</taxon>
        <taxon>Propionibacteriales</taxon>
        <taxon>Nocardioidaceae</taxon>
        <taxon>Aeromicrobium</taxon>
    </lineage>
</organism>
<dbReference type="PROSITE" id="PS50921">
    <property type="entry name" value="ANTAR"/>
    <property type="match status" value="1"/>
</dbReference>
<dbReference type="PIRSF" id="PIRSF036625">
    <property type="entry name" value="GAF_ANTAR"/>
    <property type="match status" value="1"/>
</dbReference>
<accession>E2S7W8</accession>
<evidence type="ECO:0000256" key="2">
    <source>
        <dbReference type="ARBA" id="ARBA00022777"/>
    </source>
</evidence>
<dbReference type="InterPro" id="IPR003018">
    <property type="entry name" value="GAF"/>
</dbReference>
<keyword evidence="4" id="KW-0804">Transcription</keyword>
<evidence type="ECO:0000259" key="5">
    <source>
        <dbReference type="PROSITE" id="PS50921"/>
    </source>
</evidence>
<dbReference type="InterPro" id="IPR005561">
    <property type="entry name" value="ANTAR"/>
</dbReference>
<dbReference type="HOGENOM" id="CLU_074354_2_1_11"/>
<reference evidence="6" key="1">
    <citation type="submission" date="2010-08" db="EMBL/GenBank/DDBJ databases">
        <authorList>
            <person name="Muzny D."/>
            <person name="Qin X."/>
            <person name="Buhay C."/>
            <person name="Dugan-Rocha S."/>
            <person name="Ding Y."/>
            <person name="Chen G."/>
            <person name="Hawes A."/>
            <person name="Holder M."/>
            <person name="Jhangiani S."/>
            <person name="Johnson A."/>
            <person name="Khan Z."/>
            <person name="Li Z."/>
            <person name="Liu W."/>
            <person name="Liu X."/>
            <person name="Perez L."/>
            <person name="Shen H."/>
            <person name="Wang Q."/>
            <person name="Watt J."/>
            <person name="Xi L."/>
            <person name="Xin Y."/>
            <person name="Zhou J."/>
            <person name="Deng J."/>
            <person name="Jiang H."/>
            <person name="Liu Y."/>
            <person name="Qu J."/>
            <person name="Song X.-Z."/>
            <person name="Zhang L."/>
            <person name="Villasana D."/>
            <person name="Johnson A."/>
            <person name="Liu J."/>
            <person name="Liyanage D."/>
            <person name="Lorensuhewa L."/>
            <person name="Robinson T."/>
            <person name="Song A."/>
            <person name="Song B.-B."/>
            <person name="Dinh H."/>
            <person name="Thornton R."/>
            <person name="Coyle M."/>
            <person name="Francisco L."/>
            <person name="Jackson L."/>
            <person name="Javaid M."/>
            <person name="Korchina V."/>
            <person name="Kovar C."/>
            <person name="Mata R."/>
            <person name="Mathew T."/>
            <person name="Ngo R."/>
            <person name="Nguyen L."/>
            <person name="Nguyen N."/>
            <person name="Okwuonu G."/>
            <person name="Ongeri F."/>
            <person name="Pham C."/>
            <person name="Simmons D."/>
            <person name="Wilczek-Boney K."/>
            <person name="Hale W."/>
            <person name="Jakkamsetti A."/>
            <person name="Pham P."/>
            <person name="Ruth R."/>
            <person name="San Lucas F."/>
            <person name="Warren J."/>
            <person name="Zhang J."/>
            <person name="Zhao Z."/>
            <person name="Zhou C."/>
            <person name="Zhu D."/>
            <person name="Lee S."/>
            <person name="Bess C."/>
            <person name="Blankenburg K."/>
            <person name="Forbes L."/>
            <person name="Fu Q."/>
            <person name="Gubbala S."/>
            <person name="Hirani K."/>
            <person name="Jayaseelan J.C."/>
            <person name="Lara F."/>
            <person name="Munidasa M."/>
            <person name="Palculict T."/>
            <person name="Patil S."/>
            <person name="Pu L.-L."/>
            <person name="Saada N."/>
            <person name="Tang L."/>
            <person name="Weissenberger G."/>
            <person name="Zhu Y."/>
            <person name="Hemphill L."/>
            <person name="Shang Y."/>
            <person name="Youmans B."/>
            <person name="Ayvaz T."/>
            <person name="Ross M."/>
            <person name="Santibanez J."/>
            <person name="Aqrawi P."/>
            <person name="Gross S."/>
            <person name="Joshi V."/>
            <person name="Fowler G."/>
            <person name="Nazareth L."/>
            <person name="Reid J."/>
            <person name="Worley K."/>
            <person name="Petrosino J."/>
            <person name="Highlander S."/>
            <person name="Gibbs R."/>
        </authorList>
    </citation>
    <scope>NUCLEOTIDE SEQUENCE [LARGE SCALE GENOMIC DNA]</scope>
    <source>
        <strain evidence="6">DSM 15272</strain>
    </source>
</reference>
<dbReference type="Pfam" id="PF03861">
    <property type="entry name" value="ANTAR"/>
    <property type="match status" value="1"/>
</dbReference>
<dbReference type="InterPro" id="IPR012074">
    <property type="entry name" value="GAF_ANTAR"/>
</dbReference>
<keyword evidence="7" id="KW-1185">Reference proteome</keyword>
<evidence type="ECO:0000256" key="3">
    <source>
        <dbReference type="ARBA" id="ARBA00023015"/>
    </source>
</evidence>
<dbReference type="STRING" id="585531.HMPREF0063_10125"/>
<dbReference type="SMART" id="SM00065">
    <property type="entry name" value="GAF"/>
    <property type="match status" value="1"/>
</dbReference>
<dbReference type="Gene3D" id="3.30.450.40">
    <property type="match status" value="1"/>
</dbReference>
<gene>
    <name evidence="6" type="ORF">HMPREF0063_10125</name>
</gene>
<dbReference type="eggNOG" id="COG2203">
    <property type="taxonomic scope" value="Bacteria"/>
</dbReference>
<evidence type="ECO:0000313" key="7">
    <source>
        <dbReference type="Proteomes" id="UP000003111"/>
    </source>
</evidence>